<comment type="similarity">
    <text evidence="5">Belongs to the ABC transporter superfamily. Macrolide exporter (TC 3.A.1.122) family.</text>
</comment>
<keyword evidence="2" id="KW-0813">Transport</keyword>
<keyword evidence="4 7" id="KW-0067">ATP-binding</keyword>
<dbReference type="PANTHER" id="PTHR24220:SF648">
    <property type="entry name" value="ABC TRANSPORTER ATP-BINDING PROTEIN YTRE"/>
    <property type="match status" value="1"/>
</dbReference>
<organism evidence="7 8">
    <name type="scientific">Pseudohongiella spirulinae</name>
    <dbReference type="NCBI Taxonomy" id="1249552"/>
    <lineage>
        <taxon>Bacteria</taxon>
        <taxon>Pseudomonadati</taxon>
        <taxon>Pseudomonadota</taxon>
        <taxon>Gammaproteobacteria</taxon>
        <taxon>Pseudomonadales</taxon>
        <taxon>Pseudohongiellaceae</taxon>
        <taxon>Pseudohongiella</taxon>
    </lineage>
</organism>
<keyword evidence="3" id="KW-0547">Nucleotide-binding</keyword>
<keyword evidence="8" id="KW-1185">Reference proteome</keyword>
<dbReference type="GO" id="GO:0016887">
    <property type="term" value="F:ATP hydrolysis activity"/>
    <property type="evidence" value="ECO:0007669"/>
    <property type="project" value="InterPro"/>
</dbReference>
<dbReference type="InterPro" id="IPR003593">
    <property type="entry name" value="AAA+_ATPase"/>
</dbReference>
<comment type="subcellular location">
    <subcellularLocation>
        <location evidence="1">Cell inner membrane</location>
        <topology evidence="1">Multi-pass membrane protein</topology>
    </subcellularLocation>
</comment>
<dbReference type="Pfam" id="PF00005">
    <property type="entry name" value="ABC_tran"/>
    <property type="match status" value="1"/>
</dbReference>
<protein>
    <submittedName>
        <fullName evidence="7">ABC transporter ATP-binding protein</fullName>
    </submittedName>
</protein>
<proteinExistence type="inferred from homology"/>
<feature type="domain" description="ABC transporter" evidence="6">
    <location>
        <begin position="2"/>
        <end position="230"/>
    </location>
</feature>
<evidence type="ECO:0000256" key="5">
    <source>
        <dbReference type="ARBA" id="ARBA00038388"/>
    </source>
</evidence>
<dbReference type="Gene3D" id="3.40.50.300">
    <property type="entry name" value="P-loop containing nucleotide triphosphate hydrolases"/>
    <property type="match status" value="1"/>
</dbReference>
<dbReference type="PROSITE" id="PS50893">
    <property type="entry name" value="ABC_TRANSPORTER_2"/>
    <property type="match status" value="1"/>
</dbReference>
<dbReference type="RefSeq" id="WP_058022876.1">
    <property type="nucleotide sequence ID" value="NZ_CP013189.1"/>
</dbReference>
<dbReference type="InterPro" id="IPR015854">
    <property type="entry name" value="ABC_transpr_LolD-like"/>
</dbReference>
<dbReference type="GO" id="GO:0005524">
    <property type="term" value="F:ATP binding"/>
    <property type="evidence" value="ECO:0007669"/>
    <property type="project" value="UniProtKB-KW"/>
</dbReference>
<dbReference type="EMBL" id="CP013189">
    <property type="protein sequence ID" value="ALO47488.1"/>
    <property type="molecule type" value="Genomic_DNA"/>
</dbReference>
<evidence type="ECO:0000256" key="4">
    <source>
        <dbReference type="ARBA" id="ARBA00022840"/>
    </source>
</evidence>
<sequence>MLKMTNINKVFTTEVVQTHALRDFSLQVNEGEFLTVTGPSGCGKTTFLNIAGLLETYTSGQYLLDGEDVSSLSDSQRAKLRNEKIGFIFQSFNLMPDLNLFDNVDVPLRYRGLRASERRERIERALESVGLAGRRRHLPSQLSGGQQQRVAIARALAGNPRFLLADEPTGNLDSNTAEGVMALLREINANGTTIIMVTHDPDLARRSDRNVHILDGQIQDIVTNKSVAAA</sequence>
<dbReference type="KEGG" id="pspi:PS2015_2859"/>
<evidence type="ECO:0000256" key="3">
    <source>
        <dbReference type="ARBA" id="ARBA00022741"/>
    </source>
</evidence>
<evidence type="ECO:0000256" key="1">
    <source>
        <dbReference type="ARBA" id="ARBA00004429"/>
    </source>
</evidence>
<evidence type="ECO:0000256" key="2">
    <source>
        <dbReference type="ARBA" id="ARBA00022448"/>
    </source>
</evidence>
<dbReference type="PROSITE" id="PS00211">
    <property type="entry name" value="ABC_TRANSPORTER_1"/>
    <property type="match status" value="1"/>
</dbReference>
<evidence type="ECO:0000259" key="6">
    <source>
        <dbReference type="PROSITE" id="PS50893"/>
    </source>
</evidence>
<dbReference type="FunFam" id="3.40.50.300:FF:000032">
    <property type="entry name" value="Export ABC transporter ATP-binding protein"/>
    <property type="match status" value="1"/>
</dbReference>
<dbReference type="AlphaFoldDB" id="A0A0S2KGM7"/>
<dbReference type="SUPFAM" id="SSF52540">
    <property type="entry name" value="P-loop containing nucleoside triphosphate hydrolases"/>
    <property type="match status" value="1"/>
</dbReference>
<dbReference type="InterPro" id="IPR027417">
    <property type="entry name" value="P-loop_NTPase"/>
</dbReference>
<accession>A0A0S2KGM7</accession>
<dbReference type="CDD" id="cd03255">
    <property type="entry name" value="ABC_MJ0796_LolCDE_FtsE"/>
    <property type="match status" value="1"/>
</dbReference>
<dbReference type="PATRIC" id="fig|1249552.3.peg.2887"/>
<dbReference type="PANTHER" id="PTHR24220">
    <property type="entry name" value="IMPORT ATP-BINDING PROTEIN"/>
    <property type="match status" value="1"/>
</dbReference>
<evidence type="ECO:0000313" key="7">
    <source>
        <dbReference type="EMBL" id="ALO47488.1"/>
    </source>
</evidence>
<name>A0A0S2KGM7_9GAMM</name>
<reference evidence="7 8" key="1">
    <citation type="submission" date="2015-11" db="EMBL/GenBank/DDBJ databases">
        <authorList>
            <person name="Zhang Y."/>
            <person name="Guo Z."/>
        </authorList>
    </citation>
    <scope>NUCLEOTIDE SEQUENCE [LARGE SCALE GENOMIC DNA]</scope>
    <source>
        <strain evidence="7 8">KCTC 32221</strain>
    </source>
</reference>
<dbReference type="GO" id="GO:0022857">
    <property type="term" value="F:transmembrane transporter activity"/>
    <property type="evidence" value="ECO:0007669"/>
    <property type="project" value="UniProtKB-ARBA"/>
</dbReference>
<dbReference type="GO" id="GO:1902495">
    <property type="term" value="C:transmembrane transporter complex"/>
    <property type="evidence" value="ECO:0007669"/>
    <property type="project" value="UniProtKB-ARBA"/>
</dbReference>
<dbReference type="GO" id="GO:0005886">
    <property type="term" value="C:plasma membrane"/>
    <property type="evidence" value="ECO:0007669"/>
    <property type="project" value="UniProtKB-SubCell"/>
</dbReference>
<gene>
    <name evidence="7" type="ORF">PS2015_2859</name>
</gene>
<dbReference type="SMART" id="SM00382">
    <property type="entry name" value="AAA"/>
    <property type="match status" value="1"/>
</dbReference>
<dbReference type="OrthoDB" id="9801477at2"/>
<dbReference type="Proteomes" id="UP000065641">
    <property type="component" value="Chromosome"/>
</dbReference>
<dbReference type="InterPro" id="IPR003439">
    <property type="entry name" value="ABC_transporter-like_ATP-bd"/>
</dbReference>
<dbReference type="InterPro" id="IPR017911">
    <property type="entry name" value="MacB-like_ATP-bd"/>
</dbReference>
<dbReference type="InterPro" id="IPR017871">
    <property type="entry name" value="ABC_transporter-like_CS"/>
</dbReference>
<dbReference type="STRING" id="1249552.PS2015_2859"/>
<evidence type="ECO:0000313" key="8">
    <source>
        <dbReference type="Proteomes" id="UP000065641"/>
    </source>
</evidence>